<dbReference type="PIRSF" id="PIRSF021308">
    <property type="entry name" value="UCP021308"/>
    <property type="match status" value="1"/>
</dbReference>
<gene>
    <name evidence="2" type="ORF">JM658_08985</name>
</gene>
<evidence type="ECO:0000259" key="1">
    <source>
        <dbReference type="Pfam" id="PF08818"/>
    </source>
</evidence>
<organism evidence="2 3">
    <name type="scientific">Joostella atrarenae</name>
    <dbReference type="NCBI Taxonomy" id="679257"/>
    <lineage>
        <taxon>Bacteria</taxon>
        <taxon>Pseudomonadati</taxon>
        <taxon>Bacteroidota</taxon>
        <taxon>Flavobacteriia</taxon>
        <taxon>Flavobacteriales</taxon>
        <taxon>Flavobacteriaceae</taxon>
        <taxon>Joostella</taxon>
    </lineage>
</organism>
<dbReference type="Pfam" id="PF08818">
    <property type="entry name" value="DUF1801"/>
    <property type="match status" value="1"/>
</dbReference>
<evidence type="ECO:0000313" key="3">
    <source>
        <dbReference type="Proteomes" id="UP000829517"/>
    </source>
</evidence>
<dbReference type="InterPro" id="IPR014922">
    <property type="entry name" value="YdhG-like"/>
</dbReference>
<proteinExistence type="predicted"/>
<dbReference type="EMBL" id="JAETXX010000004">
    <property type="protein sequence ID" value="MCF8714960.1"/>
    <property type="molecule type" value="Genomic_DNA"/>
</dbReference>
<comment type="caution">
    <text evidence="2">The sequence shown here is derived from an EMBL/GenBank/DDBJ whole genome shotgun (WGS) entry which is preliminary data.</text>
</comment>
<dbReference type="Pfam" id="PF13376">
    <property type="entry name" value="OmdA"/>
    <property type="match status" value="1"/>
</dbReference>
<reference evidence="2 3" key="1">
    <citation type="submission" date="2021-01" db="EMBL/GenBank/DDBJ databases">
        <title>Genome sequencing of Joostella atrarenae M1-2 (= KCTC 23194).</title>
        <authorList>
            <person name="Zakaria M.R."/>
            <person name="Lam M.Q."/>
            <person name="Chong C.S."/>
        </authorList>
    </citation>
    <scope>NUCLEOTIDE SEQUENCE [LARGE SCALE GENOMIC DNA]</scope>
    <source>
        <strain evidence="2 3">M1-2</strain>
    </source>
</reference>
<feature type="domain" description="YdhG-like" evidence="1">
    <location>
        <begin position="16"/>
        <end position="114"/>
    </location>
</feature>
<keyword evidence="3" id="KW-1185">Reference proteome</keyword>
<dbReference type="Proteomes" id="UP000829517">
    <property type="component" value="Unassembled WGS sequence"/>
</dbReference>
<dbReference type="Gene3D" id="3.90.1150.200">
    <property type="match status" value="1"/>
</dbReference>
<dbReference type="InterPro" id="IPR016786">
    <property type="entry name" value="YdeI_bac"/>
</dbReference>
<evidence type="ECO:0000313" key="2">
    <source>
        <dbReference type="EMBL" id="MCF8714960.1"/>
    </source>
</evidence>
<sequence length="197" mass="22502">MTTNNADAYFNNSSSWKDELLSLRSILLETELEETIKWGVPTYTIANKNVVGIAAFKSYVGLWFHNGALLKDDARVLINAQEGKTVALRQWRFNSIKDIDDSKKLIKKYTEEAITNQKLGKEVLLPKKKTIVSKVLEIALKEDNKLNEAFNTLTKGKQKEYHEYISEAKRDATKLSRLEKVTPLILTGKGLHNKYKK</sequence>
<accession>A0ABS9J3M9</accession>
<dbReference type="RefSeq" id="WP_236958926.1">
    <property type="nucleotide sequence ID" value="NZ_JAETXX010000004.1"/>
</dbReference>
<name>A0ABS9J3M9_9FLAO</name>
<protein>
    <submittedName>
        <fullName evidence="2">DUF1801 domain-containing protein</fullName>
    </submittedName>
</protein>
<dbReference type="SUPFAM" id="SSF159888">
    <property type="entry name" value="YdhG-like"/>
    <property type="match status" value="1"/>
</dbReference>